<dbReference type="InterPro" id="IPR010045">
    <property type="entry name" value="DeoB"/>
</dbReference>
<comment type="similarity">
    <text evidence="1">Belongs to the phosphopentomutase family.</text>
</comment>
<dbReference type="GO" id="GO:0008973">
    <property type="term" value="F:phosphopentomutase activity"/>
    <property type="evidence" value="ECO:0007669"/>
    <property type="project" value="UniProtKB-EC"/>
</dbReference>
<proteinExistence type="inferred from homology"/>
<dbReference type="EC" id="5.4.2.7" evidence="5"/>
<organism evidence="5">
    <name type="scientific">Eiseniibacteriota bacterium</name>
    <dbReference type="NCBI Taxonomy" id="2212470"/>
    <lineage>
        <taxon>Bacteria</taxon>
        <taxon>Candidatus Eiseniibacteriota</taxon>
    </lineage>
</organism>
<dbReference type="Pfam" id="PF01676">
    <property type="entry name" value="Metalloenzyme"/>
    <property type="match status" value="1"/>
</dbReference>
<dbReference type="PANTHER" id="PTHR21110">
    <property type="entry name" value="PHOSPHOPENTOMUTASE"/>
    <property type="match status" value="1"/>
</dbReference>
<gene>
    <name evidence="5" type="ORF">ENO08_03200</name>
</gene>
<keyword evidence="3" id="KW-0464">Manganese</keyword>
<dbReference type="GO" id="GO:0009117">
    <property type="term" value="P:nucleotide metabolic process"/>
    <property type="evidence" value="ECO:0007669"/>
    <property type="project" value="InterPro"/>
</dbReference>
<dbReference type="Proteomes" id="UP000886069">
    <property type="component" value="Unassembled WGS sequence"/>
</dbReference>
<dbReference type="EMBL" id="DSEC01000227">
    <property type="protein sequence ID" value="HER43445.1"/>
    <property type="molecule type" value="Genomic_DNA"/>
</dbReference>
<name>A0A7V2F331_UNCEI</name>
<reference evidence="5" key="1">
    <citation type="journal article" date="2020" name="mSystems">
        <title>Genome- and Community-Level Interaction Insights into Carbon Utilization and Element Cycling Functions of Hydrothermarchaeota in Hydrothermal Sediment.</title>
        <authorList>
            <person name="Zhou Z."/>
            <person name="Liu Y."/>
            <person name="Xu W."/>
            <person name="Pan J."/>
            <person name="Luo Z.H."/>
            <person name="Li M."/>
        </authorList>
    </citation>
    <scope>NUCLEOTIDE SEQUENCE [LARGE SCALE GENOMIC DNA]</scope>
    <source>
        <strain evidence="5">SpSt-1233</strain>
    </source>
</reference>
<evidence type="ECO:0000259" key="4">
    <source>
        <dbReference type="Pfam" id="PF01676"/>
    </source>
</evidence>
<protein>
    <submittedName>
        <fullName evidence="5">Phosphopentomutase</fullName>
        <ecNumber evidence="5">5.4.2.7</ecNumber>
    </submittedName>
</protein>
<feature type="non-terminal residue" evidence="5">
    <location>
        <position position="1"/>
    </location>
</feature>
<evidence type="ECO:0000256" key="3">
    <source>
        <dbReference type="ARBA" id="ARBA00023211"/>
    </source>
</evidence>
<evidence type="ECO:0000313" key="5">
    <source>
        <dbReference type="EMBL" id="HER43445.1"/>
    </source>
</evidence>
<feature type="domain" description="Metalloenzyme" evidence="4">
    <location>
        <begin position="3"/>
        <end position="91"/>
    </location>
</feature>
<keyword evidence="5" id="KW-0413">Isomerase</keyword>
<dbReference type="Gene3D" id="3.40.720.10">
    <property type="entry name" value="Alkaline Phosphatase, subunit A"/>
    <property type="match status" value="1"/>
</dbReference>
<evidence type="ECO:0000256" key="1">
    <source>
        <dbReference type="ARBA" id="ARBA00010373"/>
    </source>
</evidence>
<dbReference type="InterPro" id="IPR006124">
    <property type="entry name" value="Metalloenzyme"/>
</dbReference>
<sequence length="110" mass="11718">LHGHRRDAAGYARALEHFDAWLGPFIEALERGTLLFITSDHGCDPTMKGSDHTREYVPLLAMRIGSTGGRDLGVRESFSDLAATLAEHFGLAGVPGKSFLDLIPGGAEGA</sequence>
<accession>A0A7V2F331</accession>
<dbReference type="SUPFAM" id="SSF53649">
    <property type="entry name" value="Alkaline phosphatase-like"/>
    <property type="match status" value="1"/>
</dbReference>
<comment type="caution">
    <text evidence="5">The sequence shown here is derived from an EMBL/GenBank/DDBJ whole genome shotgun (WGS) entry which is preliminary data.</text>
</comment>
<dbReference type="GO" id="GO:0043094">
    <property type="term" value="P:metabolic compound salvage"/>
    <property type="evidence" value="ECO:0007669"/>
    <property type="project" value="InterPro"/>
</dbReference>
<dbReference type="AlphaFoldDB" id="A0A7V2F331"/>
<dbReference type="GO" id="GO:0000287">
    <property type="term" value="F:magnesium ion binding"/>
    <property type="evidence" value="ECO:0007669"/>
    <property type="project" value="InterPro"/>
</dbReference>
<evidence type="ECO:0000256" key="2">
    <source>
        <dbReference type="ARBA" id="ARBA00022723"/>
    </source>
</evidence>
<dbReference type="GO" id="GO:0005829">
    <property type="term" value="C:cytosol"/>
    <property type="evidence" value="ECO:0007669"/>
    <property type="project" value="TreeGrafter"/>
</dbReference>
<dbReference type="PANTHER" id="PTHR21110:SF0">
    <property type="entry name" value="PHOSPHOPENTOMUTASE"/>
    <property type="match status" value="1"/>
</dbReference>
<dbReference type="InterPro" id="IPR017850">
    <property type="entry name" value="Alkaline_phosphatase_core_sf"/>
</dbReference>
<keyword evidence="2" id="KW-0479">Metal-binding</keyword>